<accession>A0ABW8PY31</accession>
<evidence type="ECO:0000313" key="1">
    <source>
        <dbReference type="EMBL" id="MFK7161207.1"/>
    </source>
</evidence>
<sequence>MENYQRLLQLLSGIKVPVAVPTGSAGLYVEAKQSLLHLHFAAKIDGRVQRATLSVTSAIHDQIKIIDLTGTQPLLDHQLPNPFSGQGVSTFLVNSLILTLTDVLSSQTRLAGRLKPPQSVTFEPLAARRNFWRRFNFEIEGWGAGKERVVGELGELQTYADHLLGGPLCSGVDLLHSHLVD</sequence>
<protein>
    <submittedName>
        <fullName evidence="1">Uncharacterized protein</fullName>
    </submittedName>
</protein>
<proteinExistence type="predicted"/>
<keyword evidence="2" id="KW-1185">Reference proteome</keyword>
<dbReference type="Proteomes" id="UP001621714">
    <property type="component" value="Unassembled WGS sequence"/>
</dbReference>
<gene>
    <name evidence="1" type="ORF">V6U78_09185</name>
</gene>
<organism evidence="1 2">
    <name type="scientific">Marinospirillum alkalitolerans</name>
    <dbReference type="NCBI Taxonomy" id="3123374"/>
    <lineage>
        <taxon>Bacteria</taxon>
        <taxon>Pseudomonadati</taxon>
        <taxon>Pseudomonadota</taxon>
        <taxon>Gammaproteobacteria</taxon>
        <taxon>Oceanospirillales</taxon>
        <taxon>Oceanospirillaceae</taxon>
        <taxon>Marinospirillum</taxon>
    </lineage>
</organism>
<dbReference type="RefSeq" id="WP_405339678.1">
    <property type="nucleotide sequence ID" value="NZ_JBANFI010000005.1"/>
</dbReference>
<reference evidence="1 2" key="1">
    <citation type="submission" date="2024-02" db="EMBL/GenBank/DDBJ databases">
        <title>Marinospirillum sp. MEB 164 isolated from Lonar lake sediment.</title>
        <authorList>
            <person name="Joshi A."/>
            <person name="Thite S."/>
        </authorList>
    </citation>
    <scope>NUCLEOTIDE SEQUENCE [LARGE SCALE GENOMIC DNA]</scope>
    <source>
        <strain evidence="1 2">MEB164</strain>
    </source>
</reference>
<dbReference type="EMBL" id="JBANFI010000005">
    <property type="protein sequence ID" value="MFK7161207.1"/>
    <property type="molecule type" value="Genomic_DNA"/>
</dbReference>
<evidence type="ECO:0000313" key="2">
    <source>
        <dbReference type="Proteomes" id="UP001621714"/>
    </source>
</evidence>
<comment type="caution">
    <text evidence="1">The sequence shown here is derived from an EMBL/GenBank/DDBJ whole genome shotgun (WGS) entry which is preliminary data.</text>
</comment>
<name>A0ABW8PY31_9GAMM</name>